<accession>A0A5B9WF28</accession>
<dbReference type="Proteomes" id="UP000324233">
    <property type="component" value="Chromosome"/>
</dbReference>
<dbReference type="RefSeq" id="WP_148598085.1">
    <property type="nucleotide sequence ID" value="NZ_CP042997.1"/>
</dbReference>
<evidence type="ECO:0000313" key="2">
    <source>
        <dbReference type="Proteomes" id="UP000324233"/>
    </source>
</evidence>
<protein>
    <submittedName>
        <fullName evidence="1">Uncharacterized protein</fullName>
    </submittedName>
</protein>
<sequence length="158" mass="16883">MFARVRAFLLAERKSLMLVAASVVATTGLTTWAMPAASRWLGRGAATTRTADPRFVALGRSYIPELGKAYSSAWDDGATALESGQAIGAALKVVSQSWEQGRTKLFDRLVTPELCKVVPDGKPEAELKDADKAAVARAWRGLAAGMKSTGRWAWPFGG</sequence>
<evidence type="ECO:0000313" key="1">
    <source>
        <dbReference type="EMBL" id="QEH38665.1"/>
    </source>
</evidence>
<gene>
    <name evidence="1" type="ORF">OJF2_72710</name>
</gene>
<organism evidence="1 2">
    <name type="scientific">Aquisphaera giovannonii</name>
    <dbReference type="NCBI Taxonomy" id="406548"/>
    <lineage>
        <taxon>Bacteria</taxon>
        <taxon>Pseudomonadati</taxon>
        <taxon>Planctomycetota</taxon>
        <taxon>Planctomycetia</taxon>
        <taxon>Isosphaerales</taxon>
        <taxon>Isosphaeraceae</taxon>
        <taxon>Aquisphaera</taxon>
    </lineage>
</organism>
<name>A0A5B9WF28_9BACT</name>
<dbReference type="AlphaFoldDB" id="A0A5B9WF28"/>
<keyword evidence="2" id="KW-1185">Reference proteome</keyword>
<dbReference type="OrthoDB" id="9911223at2"/>
<dbReference type="EMBL" id="CP042997">
    <property type="protein sequence ID" value="QEH38665.1"/>
    <property type="molecule type" value="Genomic_DNA"/>
</dbReference>
<dbReference type="KEGG" id="agv:OJF2_72710"/>
<reference evidence="1 2" key="1">
    <citation type="submission" date="2019-08" db="EMBL/GenBank/DDBJ databases">
        <title>Deep-cultivation of Planctomycetes and their phenomic and genomic characterization uncovers novel biology.</title>
        <authorList>
            <person name="Wiegand S."/>
            <person name="Jogler M."/>
            <person name="Boedeker C."/>
            <person name="Pinto D."/>
            <person name="Vollmers J."/>
            <person name="Rivas-Marin E."/>
            <person name="Kohn T."/>
            <person name="Peeters S.H."/>
            <person name="Heuer A."/>
            <person name="Rast P."/>
            <person name="Oberbeckmann S."/>
            <person name="Bunk B."/>
            <person name="Jeske O."/>
            <person name="Meyerdierks A."/>
            <person name="Storesund J.E."/>
            <person name="Kallscheuer N."/>
            <person name="Luecker S."/>
            <person name="Lage O.M."/>
            <person name="Pohl T."/>
            <person name="Merkel B.J."/>
            <person name="Hornburger P."/>
            <person name="Mueller R.-W."/>
            <person name="Bruemmer F."/>
            <person name="Labrenz M."/>
            <person name="Spormann A.M."/>
            <person name="Op den Camp H."/>
            <person name="Overmann J."/>
            <person name="Amann R."/>
            <person name="Jetten M.S.M."/>
            <person name="Mascher T."/>
            <person name="Medema M.H."/>
            <person name="Devos D.P."/>
            <person name="Kaster A.-K."/>
            <person name="Ovreas L."/>
            <person name="Rohde M."/>
            <person name="Galperin M.Y."/>
            <person name="Jogler C."/>
        </authorList>
    </citation>
    <scope>NUCLEOTIDE SEQUENCE [LARGE SCALE GENOMIC DNA]</scope>
    <source>
        <strain evidence="1 2">OJF2</strain>
    </source>
</reference>
<proteinExistence type="predicted"/>